<accession>A0A9P6E0Z4</accession>
<evidence type="ECO:0000313" key="2">
    <source>
        <dbReference type="EMBL" id="KAF9518709.1"/>
    </source>
</evidence>
<keyword evidence="3" id="KW-1185">Reference proteome</keyword>
<comment type="caution">
    <text evidence="2">The sequence shown here is derived from an EMBL/GenBank/DDBJ whole genome shotgun (WGS) entry which is preliminary data.</text>
</comment>
<proteinExistence type="predicted"/>
<feature type="compositionally biased region" description="Polar residues" evidence="1">
    <location>
        <begin position="88"/>
        <end position="114"/>
    </location>
</feature>
<dbReference type="EMBL" id="MU128923">
    <property type="protein sequence ID" value="KAF9518709.1"/>
    <property type="molecule type" value="Genomic_DNA"/>
</dbReference>
<dbReference type="AlphaFoldDB" id="A0A9P6E0Z4"/>
<reference evidence="2" key="1">
    <citation type="journal article" date="2020" name="Nat. Commun.">
        <title>Large-scale genome sequencing of mycorrhizal fungi provides insights into the early evolution of symbiotic traits.</title>
        <authorList>
            <person name="Miyauchi S."/>
            <person name="Kiss E."/>
            <person name="Kuo A."/>
            <person name="Drula E."/>
            <person name="Kohler A."/>
            <person name="Sanchez-Garcia M."/>
            <person name="Morin E."/>
            <person name="Andreopoulos B."/>
            <person name="Barry K.W."/>
            <person name="Bonito G."/>
            <person name="Buee M."/>
            <person name="Carver A."/>
            <person name="Chen C."/>
            <person name="Cichocki N."/>
            <person name="Clum A."/>
            <person name="Culley D."/>
            <person name="Crous P.W."/>
            <person name="Fauchery L."/>
            <person name="Girlanda M."/>
            <person name="Hayes R.D."/>
            <person name="Keri Z."/>
            <person name="LaButti K."/>
            <person name="Lipzen A."/>
            <person name="Lombard V."/>
            <person name="Magnuson J."/>
            <person name="Maillard F."/>
            <person name="Murat C."/>
            <person name="Nolan M."/>
            <person name="Ohm R.A."/>
            <person name="Pangilinan J."/>
            <person name="Pereira M.F."/>
            <person name="Perotto S."/>
            <person name="Peter M."/>
            <person name="Pfister S."/>
            <person name="Riley R."/>
            <person name="Sitrit Y."/>
            <person name="Stielow J.B."/>
            <person name="Szollosi G."/>
            <person name="Zifcakova L."/>
            <person name="Stursova M."/>
            <person name="Spatafora J.W."/>
            <person name="Tedersoo L."/>
            <person name="Vaario L.M."/>
            <person name="Yamada A."/>
            <person name="Yan M."/>
            <person name="Wang P."/>
            <person name="Xu J."/>
            <person name="Bruns T."/>
            <person name="Baldrian P."/>
            <person name="Vilgalys R."/>
            <person name="Dunand C."/>
            <person name="Henrissat B."/>
            <person name="Grigoriev I.V."/>
            <person name="Hibbett D."/>
            <person name="Nagy L.G."/>
            <person name="Martin F.M."/>
        </authorList>
    </citation>
    <scope>NUCLEOTIDE SEQUENCE</scope>
    <source>
        <strain evidence="2">UP504</strain>
    </source>
</reference>
<sequence>MHTGSHREDRATHLPWWIRGSNRNVQTPMQLHPKPQHSTTHNPYDSKTSMAPHTHFSGSTSSMKPPSKEHTNKAWVKYRHVCSHTRPQHSTTCNPYESKMSTVPHTCFGSSSPSMTPPSKEHTDKAQAKHRHACSHPRPQP</sequence>
<evidence type="ECO:0000313" key="3">
    <source>
        <dbReference type="Proteomes" id="UP000886523"/>
    </source>
</evidence>
<feature type="region of interest" description="Disordered" evidence="1">
    <location>
        <begin position="26"/>
        <end position="71"/>
    </location>
</feature>
<feature type="compositionally biased region" description="Polar residues" evidence="1">
    <location>
        <begin position="36"/>
        <end position="64"/>
    </location>
</feature>
<protein>
    <submittedName>
        <fullName evidence="2">Uncharacterized protein</fullName>
    </submittedName>
</protein>
<feature type="region of interest" description="Disordered" evidence="1">
    <location>
        <begin position="84"/>
        <end position="141"/>
    </location>
</feature>
<evidence type="ECO:0000256" key="1">
    <source>
        <dbReference type="SAM" id="MobiDB-lite"/>
    </source>
</evidence>
<name>A0A9P6E0Z4_9AGAM</name>
<organism evidence="2 3">
    <name type="scientific">Hydnum rufescens UP504</name>
    <dbReference type="NCBI Taxonomy" id="1448309"/>
    <lineage>
        <taxon>Eukaryota</taxon>
        <taxon>Fungi</taxon>
        <taxon>Dikarya</taxon>
        <taxon>Basidiomycota</taxon>
        <taxon>Agaricomycotina</taxon>
        <taxon>Agaricomycetes</taxon>
        <taxon>Cantharellales</taxon>
        <taxon>Hydnaceae</taxon>
        <taxon>Hydnum</taxon>
    </lineage>
</organism>
<gene>
    <name evidence="2" type="ORF">BS47DRAFT_1358770</name>
</gene>
<dbReference type="Proteomes" id="UP000886523">
    <property type="component" value="Unassembled WGS sequence"/>
</dbReference>